<reference evidence="1" key="1">
    <citation type="submission" date="2024-03" db="EMBL/GenBank/DDBJ databases">
        <title>Novel Streptomyces species of biotechnological and ecological value are a feature of Machair soil.</title>
        <authorList>
            <person name="Prole J.R."/>
            <person name="Goodfellow M."/>
            <person name="Allenby N."/>
            <person name="Ward A.C."/>
        </authorList>
    </citation>
    <scope>NUCLEOTIDE SEQUENCE</scope>
    <source>
        <strain evidence="1">MS2.AVA.5</strain>
    </source>
</reference>
<evidence type="ECO:0000313" key="2">
    <source>
        <dbReference type="Proteomes" id="UP001377168"/>
    </source>
</evidence>
<accession>A0ACC6PPE3</accession>
<keyword evidence="2" id="KW-1185">Reference proteome</keyword>
<name>A0ACC6PPE3_9ACTN</name>
<protein>
    <submittedName>
        <fullName evidence="1">Uncharacterized protein</fullName>
    </submittedName>
</protein>
<dbReference type="EMBL" id="JBBKAJ010000022">
    <property type="protein sequence ID" value="MEJ8633249.1"/>
    <property type="molecule type" value="Genomic_DNA"/>
</dbReference>
<gene>
    <name evidence="1" type="ORF">WKI67_07560</name>
</gene>
<proteinExistence type="predicted"/>
<comment type="caution">
    <text evidence="1">The sequence shown here is derived from an EMBL/GenBank/DDBJ whole genome shotgun (WGS) entry which is preliminary data.</text>
</comment>
<organism evidence="1 2">
    <name type="scientific">Streptomyces achmelvichensis</name>
    <dbReference type="NCBI Taxonomy" id="3134111"/>
    <lineage>
        <taxon>Bacteria</taxon>
        <taxon>Bacillati</taxon>
        <taxon>Actinomycetota</taxon>
        <taxon>Actinomycetes</taxon>
        <taxon>Kitasatosporales</taxon>
        <taxon>Streptomycetaceae</taxon>
        <taxon>Streptomyces</taxon>
    </lineage>
</organism>
<evidence type="ECO:0000313" key="1">
    <source>
        <dbReference type="EMBL" id="MEJ8633249.1"/>
    </source>
</evidence>
<sequence>MAETSTKLSSGNRRPPVRAWLQPTVIALIVVAAFIACYVGLQRDPQPHQVPIAVTGSDLPGEIRQALGDAVEVHAATDADAARSALVHNDVVAVLSADGPDQLRLEVAGAAGASTTSAVSGLVDAYAHGAGAHVTTENVVPLAHFDSRGLAGFYMAFGVTLAGFVLGSNALGLVSVLRLRHRFWLLTGASAAIGTVAAIISGPVLGAVPAPLLPLILTLTLLAAAAAFTTKFLGTALGPVGLPVTTLLLLTVGNATSGAVIGADLLPAPARIISALLPPGAAVRAINDLSYFNGAHMSGPLITLTLWGGVAAILLALHPRLLQRRKAAA</sequence>
<dbReference type="Proteomes" id="UP001377168">
    <property type="component" value="Unassembled WGS sequence"/>
</dbReference>